<feature type="binding site" evidence="10">
    <location>
        <position position="124"/>
    </location>
    <ligand>
        <name>substrate</name>
    </ligand>
</feature>
<dbReference type="InterPro" id="IPR018120">
    <property type="entry name" value="Glyco_hydro_1_AS"/>
</dbReference>
<feature type="binding site" evidence="10">
    <location>
        <begin position="415"/>
        <end position="416"/>
    </location>
    <ligand>
        <name>substrate</name>
    </ligand>
</feature>
<dbReference type="PANTHER" id="PTHR10353">
    <property type="entry name" value="GLYCOSYL HYDROLASE"/>
    <property type="match status" value="1"/>
</dbReference>
<evidence type="ECO:0000256" key="11">
    <source>
        <dbReference type="PROSITE-ProRule" id="PRU10055"/>
    </source>
</evidence>
<evidence type="ECO:0000256" key="3">
    <source>
        <dbReference type="ARBA" id="ARBA00012744"/>
    </source>
</evidence>
<feature type="binding site" evidence="10">
    <location>
        <position position="23"/>
    </location>
    <ligand>
        <name>substrate</name>
    </ligand>
</feature>
<protein>
    <recommendedName>
        <fullName evidence="3 12">Beta-glucosidase</fullName>
        <ecNumber evidence="3 12">3.2.1.21</ecNumber>
    </recommendedName>
</protein>
<organism evidence="13 14">
    <name type="scientific">Rubellicoccus peritrichatus</name>
    <dbReference type="NCBI Taxonomy" id="3080537"/>
    <lineage>
        <taxon>Bacteria</taxon>
        <taxon>Pseudomonadati</taxon>
        <taxon>Verrucomicrobiota</taxon>
        <taxon>Opitutia</taxon>
        <taxon>Puniceicoccales</taxon>
        <taxon>Cerasicoccaceae</taxon>
        <taxon>Rubellicoccus</taxon>
    </lineage>
</organism>
<gene>
    <name evidence="13" type="ORF">RZN69_15795</name>
</gene>
<dbReference type="RefSeq" id="WP_317832187.1">
    <property type="nucleotide sequence ID" value="NZ_CP136920.1"/>
</dbReference>
<keyword evidence="5" id="KW-0136">Cellulose degradation</keyword>
<dbReference type="PANTHER" id="PTHR10353:SF36">
    <property type="entry name" value="LP05116P"/>
    <property type="match status" value="1"/>
</dbReference>
<name>A0AAQ3LDI2_9BACT</name>
<dbReference type="GO" id="GO:0005829">
    <property type="term" value="C:cytosol"/>
    <property type="evidence" value="ECO:0007669"/>
    <property type="project" value="TreeGrafter"/>
</dbReference>
<dbReference type="InterPro" id="IPR017736">
    <property type="entry name" value="Glyco_hydro_1_beta-glucosidase"/>
</dbReference>
<dbReference type="GO" id="GO:0030245">
    <property type="term" value="P:cellulose catabolic process"/>
    <property type="evidence" value="ECO:0007669"/>
    <property type="project" value="UniProtKB-KW"/>
</dbReference>
<dbReference type="SUPFAM" id="SSF51445">
    <property type="entry name" value="(Trans)glycosidases"/>
    <property type="match status" value="1"/>
</dbReference>
<sequence length="475" mass="53743">MSNNYSKSFPEDFTWGAAAAAYQIEGAWDEDGKGKSVWDAYCNEKGKIWDGDSGRVACDHYHRYSEDIEIMQAIGLQAYRLSVSWPRIMPEGKGAINTKGLEFYDRLIDELLEAGITPWVTLFHWDYPLTLDLQGGWLAEDSPKWFANYTEVVVDSLSDRVAHWITLNEPQCFVGLGHFVGCHAPGHRMGLAKALQIGHNALLAHGMATSIIRTQSKLQASVGWAPVGNSYVPATSNEQDRAAAIRGMEKVFPDSLWNNTWWGDPVVFGRYPEEGIEIYGDAMPKIGPDDFDIIQQPIDFYGCNVYTGIPCKAGDDGEPSEVKLPSGSPRTLFQWRMLPESIYWVSTFLHERYQLPLVITENGLSCHDWVCLDGKVHDSQRIDFMNRYLTQLHRAIEEGADIRGYFQWSIMDNFEWAEGYKHRFGLIHIDYETQARTMKDSAYWYKEIIQGNGTCIFNDSSSAEAVPLTAEAVLK</sequence>
<dbReference type="Pfam" id="PF00232">
    <property type="entry name" value="Glyco_hydro_1"/>
    <property type="match status" value="1"/>
</dbReference>
<evidence type="ECO:0000256" key="9">
    <source>
        <dbReference type="PIRSR" id="PIRSR617736-1"/>
    </source>
</evidence>
<dbReference type="InterPro" id="IPR001360">
    <property type="entry name" value="Glyco_hydro_1"/>
</dbReference>
<dbReference type="InterPro" id="IPR033132">
    <property type="entry name" value="GH_1_N_CS"/>
</dbReference>
<evidence type="ECO:0000256" key="2">
    <source>
        <dbReference type="ARBA" id="ARBA00010838"/>
    </source>
</evidence>
<evidence type="ECO:0000256" key="4">
    <source>
        <dbReference type="ARBA" id="ARBA00022801"/>
    </source>
</evidence>
<feature type="active site" description="Proton donor" evidence="9">
    <location>
        <position position="169"/>
    </location>
</feature>
<dbReference type="FunFam" id="3.20.20.80:FF:000004">
    <property type="entry name" value="Beta-glucosidase 6-phospho-beta-glucosidase"/>
    <property type="match status" value="1"/>
</dbReference>
<comment type="similarity">
    <text evidence="2 12">Belongs to the glycosyl hydrolase 1 family.</text>
</comment>
<evidence type="ECO:0000256" key="1">
    <source>
        <dbReference type="ARBA" id="ARBA00000448"/>
    </source>
</evidence>
<dbReference type="PROSITE" id="PS00572">
    <property type="entry name" value="GLYCOSYL_HYDROL_F1_1"/>
    <property type="match status" value="1"/>
</dbReference>
<evidence type="ECO:0000256" key="8">
    <source>
        <dbReference type="ARBA" id="ARBA00023326"/>
    </source>
</evidence>
<dbReference type="KEGG" id="puo:RZN69_15795"/>
<dbReference type="Proteomes" id="UP001304300">
    <property type="component" value="Chromosome"/>
</dbReference>
<evidence type="ECO:0000313" key="13">
    <source>
        <dbReference type="EMBL" id="WOO40084.1"/>
    </source>
</evidence>
<comment type="catalytic activity">
    <reaction evidence="1 12">
        <text>Hydrolysis of terminal, non-reducing beta-D-glucosyl residues with release of beta-D-glucose.</text>
        <dbReference type="EC" id="3.2.1.21"/>
    </reaction>
</comment>
<keyword evidence="8" id="KW-0624">Polysaccharide degradation</keyword>
<dbReference type="EMBL" id="CP136920">
    <property type="protein sequence ID" value="WOO40084.1"/>
    <property type="molecule type" value="Genomic_DNA"/>
</dbReference>
<keyword evidence="14" id="KW-1185">Reference proteome</keyword>
<dbReference type="NCBIfam" id="TIGR03356">
    <property type="entry name" value="BGL"/>
    <property type="match status" value="1"/>
</dbReference>
<evidence type="ECO:0000256" key="5">
    <source>
        <dbReference type="ARBA" id="ARBA00023001"/>
    </source>
</evidence>
<reference evidence="13 14" key="1">
    <citation type="submission" date="2023-10" db="EMBL/GenBank/DDBJ databases">
        <title>Rubellicoccus peritrichatus gen. nov., sp. nov., isolated from an algae of coral reef tank.</title>
        <authorList>
            <person name="Luo J."/>
        </authorList>
    </citation>
    <scope>NUCLEOTIDE SEQUENCE [LARGE SCALE GENOMIC DNA]</scope>
    <source>
        <strain evidence="13 14">CR14</strain>
    </source>
</reference>
<feature type="active site" description="Nucleophile" evidence="9 11">
    <location>
        <position position="361"/>
    </location>
</feature>
<dbReference type="AlphaFoldDB" id="A0AAQ3LDI2"/>
<dbReference type="PRINTS" id="PR00131">
    <property type="entry name" value="GLHYDRLASE1"/>
</dbReference>
<keyword evidence="6" id="KW-0119">Carbohydrate metabolism</keyword>
<evidence type="ECO:0000256" key="7">
    <source>
        <dbReference type="ARBA" id="ARBA00023295"/>
    </source>
</evidence>
<dbReference type="Gene3D" id="3.20.20.80">
    <property type="entry name" value="Glycosidases"/>
    <property type="match status" value="1"/>
</dbReference>
<accession>A0AAQ3LDI2</accession>
<feature type="binding site" evidence="10">
    <location>
        <position position="168"/>
    </location>
    <ligand>
        <name>substrate</name>
    </ligand>
</feature>
<evidence type="ECO:0000256" key="10">
    <source>
        <dbReference type="PIRSR" id="PIRSR617736-2"/>
    </source>
</evidence>
<dbReference type="InterPro" id="IPR017853">
    <property type="entry name" value="GH"/>
</dbReference>
<dbReference type="PROSITE" id="PS00653">
    <property type="entry name" value="GLYCOSYL_HYDROL_F1_2"/>
    <property type="match status" value="1"/>
</dbReference>
<keyword evidence="4 12" id="KW-0378">Hydrolase</keyword>
<dbReference type="GO" id="GO:0008422">
    <property type="term" value="F:beta-glucosidase activity"/>
    <property type="evidence" value="ECO:0007669"/>
    <property type="project" value="UniProtKB-EC"/>
</dbReference>
<feature type="binding site" evidence="10">
    <location>
        <position position="306"/>
    </location>
    <ligand>
        <name>substrate</name>
    </ligand>
</feature>
<feature type="binding site" evidence="10">
    <location>
        <position position="408"/>
    </location>
    <ligand>
        <name>substrate</name>
    </ligand>
</feature>
<dbReference type="EC" id="3.2.1.21" evidence="3 12"/>
<evidence type="ECO:0000256" key="12">
    <source>
        <dbReference type="RuleBase" id="RU361175"/>
    </source>
</evidence>
<proteinExistence type="inferred from homology"/>
<keyword evidence="7 12" id="KW-0326">Glycosidase</keyword>
<evidence type="ECO:0000313" key="14">
    <source>
        <dbReference type="Proteomes" id="UP001304300"/>
    </source>
</evidence>
<evidence type="ECO:0000256" key="6">
    <source>
        <dbReference type="ARBA" id="ARBA00023277"/>
    </source>
</evidence>